<feature type="region of interest" description="Disordered" evidence="1">
    <location>
        <begin position="26"/>
        <end position="84"/>
    </location>
</feature>
<proteinExistence type="predicted"/>
<name>A0A7R9XZ92_9VIRI</name>
<feature type="compositionally biased region" description="Low complexity" evidence="1">
    <location>
        <begin position="47"/>
        <end position="68"/>
    </location>
</feature>
<feature type="compositionally biased region" description="Pro residues" evidence="1">
    <location>
        <begin position="272"/>
        <end position="292"/>
    </location>
</feature>
<reference evidence="2" key="1">
    <citation type="submission" date="2021-01" db="EMBL/GenBank/DDBJ databases">
        <authorList>
            <person name="Corre E."/>
            <person name="Pelletier E."/>
            <person name="Niang G."/>
            <person name="Scheremetjew M."/>
            <person name="Finn R."/>
            <person name="Kale V."/>
            <person name="Holt S."/>
            <person name="Cochrane G."/>
            <person name="Meng A."/>
            <person name="Brown T."/>
            <person name="Cohen L."/>
        </authorList>
    </citation>
    <scope>NUCLEOTIDE SEQUENCE</scope>
    <source>
        <strain evidence="2">CCMP1413</strain>
    </source>
</reference>
<gene>
    <name evidence="2" type="ORF">PCOL08062_LOCUS4993</name>
</gene>
<accession>A0A7R9XZ92</accession>
<evidence type="ECO:0000313" key="2">
    <source>
        <dbReference type="EMBL" id="CAD8237098.1"/>
    </source>
</evidence>
<feature type="region of interest" description="Disordered" evidence="1">
    <location>
        <begin position="268"/>
        <end position="292"/>
    </location>
</feature>
<protein>
    <submittedName>
        <fullName evidence="2">Uncharacterized protein</fullName>
    </submittedName>
</protein>
<feature type="compositionally biased region" description="Basic residues" evidence="1">
    <location>
        <begin position="69"/>
        <end position="80"/>
    </location>
</feature>
<organism evidence="2">
    <name type="scientific">Prasinoderma coloniale</name>
    <dbReference type="NCBI Taxonomy" id="156133"/>
    <lineage>
        <taxon>Eukaryota</taxon>
        <taxon>Viridiplantae</taxon>
        <taxon>Prasinodermophyta</taxon>
        <taxon>Prasinodermophyceae</taxon>
        <taxon>Prasinodermales</taxon>
        <taxon>Prasinodermaceae</taxon>
        <taxon>Prasinoderma</taxon>
    </lineage>
</organism>
<dbReference type="EMBL" id="HBDZ01006532">
    <property type="protein sequence ID" value="CAD8237098.1"/>
    <property type="molecule type" value="Transcribed_RNA"/>
</dbReference>
<evidence type="ECO:0000256" key="1">
    <source>
        <dbReference type="SAM" id="MobiDB-lite"/>
    </source>
</evidence>
<dbReference type="AlphaFoldDB" id="A0A7R9XZ92"/>
<sequence length="292" mass="29334">MERLATRPVTGARSAACVACQWWGRSRPQRKPTDACPDEPVAPCQGTSASATRPSRSRINPPSRAPRATSRRGGKRYYKHRSIDSGQPPLAMRAVLLLASCAAALRLPAGAGASLIPAEVGTVCKATCSVPPGSLYGYVSAGSPVNINVPGDDAGCSTDIAQAVCQGNEDIASGLCIWGEVPTTTCVSAASVQGPLCAATCDGVDPAALGQDGAPFGDVQTATIHLFLGGPNDLINGVCNQACDAANSQCMGLPGNTVFTCLGVSNGTSPSAPSPAPAPAPGPGPPPSNSSQ</sequence>